<dbReference type="STRING" id="996166.SAMN05192554_10757"/>
<dbReference type="SUPFAM" id="SSF55729">
    <property type="entry name" value="Acyl-CoA N-acyltransferases (Nat)"/>
    <property type="match status" value="1"/>
</dbReference>
<dbReference type="CDD" id="cd04301">
    <property type="entry name" value="NAT_SF"/>
    <property type="match status" value="1"/>
</dbReference>
<evidence type="ECO:0000256" key="1">
    <source>
        <dbReference type="ARBA" id="ARBA00022679"/>
    </source>
</evidence>
<dbReference type="GO" id="GO:0005840">
    <property type="term" value="C:ribosome"/>
    <property type="evidence" value="ECO:0007669"/>
    <property type="project" value="UniProtKB-KW"/>
</dbReference>
<keyword evidence="5" id="KW-0687">Ribonucleoprotein</keyword>
<sequence length="178" mass="20802">MLDCRWNYIVVSRSFTTVSVNVDTRVASPGSDEYVEDAWRLKERIRRDEDVLKQRKSFFTDAYRRSKVHLFLDEGADQPVIGFAAVRRDGYILFLAVDPSYRGEDIGKRLVARVAEEHRTVTCHARTSNENALRFYEHLGFDIKRRIDNYYEDGGDAYYLKLGDDVSITGRLSEFMRR</sequence>
<organism evidence="5 6">
    <name type="scientific">Haloarchaeobius iranensis</name>
    <dbReference type="NCBI Taxonomy" id="996166"/>
    <lineage>
        <taxon>Archaea</taxon>
        <taxon>Methanobacteriati</taxon>
        <taxon>Methanobacteriota</taxon>
        <taxon>Stenosarchaea group</taxon>
        <taxon>Halobacteria</taxon>
        <taxon>Halobacteriales</taxon>
        <taxon>Halorubellaceae</taxon>
        <taxon>Haloarchaeobius</taxon>
    </lineage>
</organism>
<feature type="domain" description="N-acetyltransferase" evidence="4">
    <location>
        <begin position="22"/>
        <end position="165"/>
    </location>
</feature>
<dbReference type="PANTHER" id="PTHR45896:SF1">
    <property type="entry name" value="N-ALPHA-ACETYLTRANSFERASE 30"/>
    <property type="match status" value="1"/>
</dbReference>
<keyword evidence="6" id="KW-1185">Reference proteome</keyword>
<evidence type="ECO:0000256" key="3">
    <source>
        <dbReference type="ARBA" id="ARBA00024025"/>
    </source>
</evidence>
<gene>
    <name evidence="5" type="ORF">SAMN05192554_10757</name>
</gene>
<name>A0A1G9VYL7_9EURY</name>
<evidence type="ECO:0000256" key="2">
    <source>
        <dbReference type="ARBA" id="ARBA00023315"/>
    </source>
</evidence>
<protein>
    <submittedName>
        <fullName evidence="5">Ribosomal protein S18 acetylase RimI</fullName>
    </submittedName>
</protein>
<reference evidence="5 6" key="1">
    <citation type="submission" date="2016-10" db="EMBL/GenBank/DDBJ databases">
        <authorList>
            <person name="de Groot N.N."/>
        </authorList>
    </citation>
    <scope>NUCLEOTIDE SEQUENCE [LARGE SCALE GENOMIC DNA]</scope>
    <source>
        <strain evidence="6">EB21,IBRC-M 10013,KCTC 4048</strain>
    </source>
</reference>
<dbReference type="Gene3D" id="3.40.630.30">
    <property type="match status" value="1"/>
</dbReference>
<dbReference type="Pfam" id="PF13508">
    <property type="entry name" value="Acetyltransf_7"/>
    <property type="match status" value="1"/>
</dbReference>
<evidence type="ECO:0000313" key="5">
    <source>
        <dbReference type="EMBL" id="SDM77041.1"/>
    </source>
</evidence>
<dbReference type="Proteomes" id="UP000199370">
    <property type="component" value="Unassembled WGS sequence"/>
</dbReference>
<dbReference type="GO" id="GO:0031417">
    <property type="term" value="C:NatC complex"/>
    <property type="evidence" value="ECO:0007669"/>
    <property type="project" value="TreeGrafter"/>
</dbReference>
<evidence type="ECO:0000313" key="6">
    <source>
        <dbReference type="Proteomes" id="UP000199370"/>
    </source>
</evidence>
<keyword evidence="5" id="KW-0689">Ribosomal protein</keyword>
<dbReference type="EMBL" id="FNIA01000007">
    <property type="protein sequence ID" value="SDM77041.1"/>
    <property type="molecule type" value="Genomic_DNA"/>
</dbReference>
<comment type="similarity">
    <text evidence="3">Belongs to the acetyltransferase family. MAK3 subfamily.</text>
</comment>
<dbReference type="GO" id="GO:0004596">
    <property type="term" value="F:protein-N-terminal amino-acid acetyltransferase activity"/>
    <property type="evidence" value="ECO:0007669"/>
    <property type="project" value="InterPro"/>
</dbReference>
<keyword evidence="1" id="KW-0808">Transferase</keyword>
<evidence type="ECO:0000259" key="4">
    <source>
        <dbReference type="PROSITE" id="PS51186"/>
    </source>
</evidence>
<accession>A0A1G9VYL7</accession>
<proteinExistence type="inferred from homology"/>
<keyword evidence="2" id="KW-0012">Acyltransferase</keyword>
<dbReference type="AlphaFoldDB" id="A0A1G9VYL7"/>
<dbReference type="PROSITE" id="PS51186">
    <property type="entry name" value="GNAT"/>
    <property type="match status" value="1"/>
</dbReference>
<dbReference type="InterPro" id="IPR000182">
    <property type="entry name" value="GNAT_dom"/>
</dbReference>
<dbReference type="PANTHER" id="PTHR45896">
    <property type="entry name" value="N-ALPHA-ACETYLTRANSFERASE 30"/>
    <property type="match status" value="1"/>
</dbReference>
<dbReference type="InterPro" id="IPR016181">
    <property type="entry name" value="Acyl_CoA_acyltransferase"/>
</dbReference>
<dbReference type="InterPro" id="IPR044542">
    <property type="entry name" value="NAA30-like"/>
</dbReference>